<dbReference type="RefSeq" id="XP_040930736.1">
    <property type="nucleotide sequence ID" value="XM_041074802.1"/>
</dbReference>
<evidence type="ECO:0000256" key="1">
    <source>
        <dbReference type="SAM" id="MobiDB-lite"/>
    </source>
</evidence>
<accession>A0ABM2YMN6</accession>
<keyword evidence="3" id="KW-1185">Reference proteome</keyword>
<feature type="domain" description="RNase H type-1" evidence="2">
    <location>
        <begin position="33"/>
        <end position="153"/>
    </location>
</feature>
<dbReference type="InterPro" id="IPR044730">
    <property type="entry name" value="RNase_H-like_dom_plant"/>
</dbReference>
<dbReference type="InterPro" id="IPR012337">
    <property type="entry name" value="RNaseH-like_sf"/>
</dbReference>
<dbReference type="CDD" id="cd06222">
    <property type="entry name" value="RNase_H_like"/>
    <property type="match status" value="1"/>
</dbReference>
<dbReference type="GeneID" id="121204613"/>
<gene>
    <name evidence="4" type="primary">LOC121204613</name>
</gene>
<reference evidence="3" key="1">
    <citation type="journal article" date="2020" name="Nat. Genet.">
        <title>Genomic diversifications of five Gossypium allopolyploid species and their impact on cotton improvement.</title>
        <authorList>
            <person name="Chen Z.J."/>
            <person name="Sreedasyam A."/>
            <person name="Ando A."/>
            <person name="Song Q."/>
            <person name="De Santiago L.M."/>
            <person name="Hulse-Kemp A.M."/>
            <person name="Ding M."/>
            <person name="Ye W."/>
            <person name="Kirkbride R.C."/>
            <person name="Jenkins J."/>
            <person name="Plott C."/>
            <person name="Lovell J."/>
            <person name="Lin Y.M."/>
            <person name="Vaughn R."/>
            <person name="Liu B."/>
            <person name="Simpson S."/>
            <person name="Scheffler B.E."/>
            <person name="Wen L."/>
            <person name="Saski C.A."/>
            <person name="Grover C.E."/>
            <person name="Hu G."/>
            <person name="Conover J.L."/>
            <person name="Carlson J.W."/>
            <person name="Shu S."/>
            <person name="Boston L.B."/>
            <person name="Williams M."/>
            <person name="Peterson D.G."/>
            <person name="McGee K."/>
            <person name="Jones D.C."/>
            <person name="Wendel J.F."/>
            <person name="Stelly D.M."/>
            <person name="Grimwood J."/>
            <person name="Schmutz J."/>
        </authorList>
    </citation>
    <scope>NUCLEOTIDE SEQUENCE [LARGE SCALE GENOMIC DNA]</scope>
    <source>
        <strain evidence="3">cv. TM-1</strain>
    </source>
</reference>
<dbReference type="InterPro" id="IPR002156">
    <property type="entry name" value="RNaseH_domain"/>
</dbReference>
<protein>
    <recommendedName>
        <fullName evidence="2">RNase H type-1 domain-containing protein</fullName>
    </recommendedName>
</protein>
<evidence type="ECO:0000313" key="4">
    <source>
        <dbReference type="RefSeq" id="XP_040930736.1"/>
    </source>
</evidence>
<dbReference type="Pfam" id="PF13456">
    <property type="entry name" value="RVT_3"/>
    <property type="match status" value="1"/>
</dbReference>
<name>A0ABM2YMN6_GOSHI</name>
<feature type="region of interest" description="Disordered" evidence="1">
    <location>
        <begin position="157"/>
        <end position="178"/>
    </location>
</feature>
<reference evidence="4" key="2">
    <citation type="submission" date="2025-08" db="UniProtKB">
        <authorList>
            <consortium name="RefSeq"/>
        </authorList>
    </citation>
    <scope>IDENTIFICATION</scope>
</reference>
<dbReference type="Gene3D" id="3.30.420.10">
    <property type="entry name" value="Ribonuclease H-like superfamily/Ribonuclease H"/>
    <property type="match status" value="1"/>
</dbReference>
<dbReference type="SUPFAM" id="SSF53098">
    <property type="entry name" value="Ribonuclease H-like"/>
    <property type="match status" value="1"/>
</dbReference>
<dbReference type="PANTHER" id="PTHR47723:SF21">
    <property type="entry name" value="POLYNUCLEOTIDYL TRANSFERASE, RIBONUCLEASE H-LIKE SUPERFAMILY PROTEIN"/>
    <property type="match status" value="1"/>
</dbReference>
<proteinExistence type="predicted"/>
<evidence type="ECO:0000259" key="2">
    <source>
        <dbReference type="Pfam" id="PF13456"/>
    </source>
</evidence>
<evidence type="ECO:0000313" key="3">
    <source>
        <dbReference type="Proteomes" id="UP000818029"/>
    </source>
</evidence>
<dbReference type="InterPro" id="IPR036397">
    <property type="entry name" value="RNaseH_sf"/>
</dbReference>
<dbReference type="Proteomes" id="UP000818029">
    <property type="component" value="Chromosome A08"/>
</dbReference>
<dbReference type="InterPro" id="IPR053151">
    <property type="entry name" value="RNase_H-like"/>
</dbReference>
<sequence>MAEIEGLEEKKLTSPTGYRSNTIDVNTRATIQFDTALDNRNHRSASGLVVWRQTGELLAFKSMINWKVSSPFVAEAYAGLQAVQLGISLKLPSVTVMGYSQTVIKKCQSKNSDKSIIGTIIRDIYSSMNRFQEIKFQFIKRTENAYAHNLAKESLRKNEETYQRRPDLTQHHSQPERK</sequence>
<dbReference type="PANTHER" id="PTHR47723">
    <property type="entry name" value="OS05G0353850 PROTEIN"/>
    <property type="match status" value="1"/>
</dbReference>
<organism evidence="3 4">
    <name type="scientific">Gossypium hirsutum</name>
    <name type="common">Upland cotton</name>
    <name type="synonym">Gossypium mexicanum</name>
    <dbReference type="NCBI Taxonomy" id="3635"/>
    <lineage>
        <taxon>Eukaryota</taxon>
        <taxon>Viridiplantae</taxon>
        <taxon>Streptophyta</taxon>
        <taxon>Embryophyta</taxon>
        <taxon>Tracheophyta</taxon>
        <taxon>Spermatophyta</taxon>
        <taxon>Magnoliopsida</taxon>
        <taxon>eudicotyledons</taxon>
        <taxon>Gunneridae</taxon>
        <taxon>Pentapetalae</taxon>
        <taxon>rosids</taxon>
        <taxon>malvids</taxon>
        <taxon>Malvales</taxon>
        <taxon>Malvaceae</taxon>
        <taxon>Malvoideae</taxon>
        <taxon>Gossypium</taxon>
    </lineage>
</organism>